<organism evidence="1 2">
    <name type="scientific">Solea senegalensis</name>
    <name type="common">Senegalese sole</name>
    <dbReference type="NCBI Taxonomy" id="28829"/>
    <lineage>
        <taxon>Eukaryota</taxon>
        <taxon>Metazoa</taxon>
        <taxon>Chordata</taxon>
        <taxon>Craniata</taxon>
        <taxon>Vertebrata</taxon>
        <taxon>Euteleostomi</taxon>
        <taxon>Actinopterygii</taxon>
        <taxon>Neopterygii</taxon>
        <taxon>Teleostei</taxon>
        <taxon>Neoteleostei</taxon>
        <taxon>Acanthomorphata</taxon>
        <taxon>Carangaria</taxon>
        <taxon>Pleuronectiformes</taxon>
        <taxon>Pleuronectoidei</taxon>
        <taxon>Soleidae</taxon>
        <taxon>Solea</taxon>
    </lineage>
</organism>
<reference evidence="1 2" key="1">
    <citation type="journal article" date="2021" name="Sci. Rep.">
        <title>Chromosome anchoring in Senegalese sole (Solea senegalensis) reveals sex-associated markers and genome rearrangements in flatfish.</title>
        <authorList>
            <person name="Guerrero-Cozar I."/>
            <person name="Gomez-Garrido J."/>
            <person name="Berbel C."/>
            <person name="Martinez-Blanch J.F."/>
            <person name="Alioto T."/>
            <person name="Claros M.G."/>
            <person name="Gagnaire P.A."/>
            <person name="Manchado M."/>
        </authorList>
    </citation>
    <scope>NUCLEOTIDE SEQUENCE [LARGE SCALE GENOMIC DNA]</scope>
    <source>
        <strain evidence="1">Sse05_10M</strain>
    </source>
</reference>
<proteinExistence type="predicted"/>
<accession>A0AAV6S239</accession>
<comment type="caution">
    <text evidence="1">The sequence shown here is derived from an EMBL/GenBank/DDBJ whole genome shotgun (WGS) entry which is preliminary data.</text>
</comment>
<dbReference type="EMBL" id="JAGKHQ010000007">
    <property type="protein sequence ID" value="KAG7511491.1"/>
    <property type="molecule type" value="Genomic_DNA"/>
</dbReference>
<evidence type="ECO:0000313" key="2">
    <source>
        <dbReference type="Proteomes" id="UP000693946"/>
    </source>
</evidence>
<evidence type="ECO:0000313" key="1">
    <source>
        <dbReference type="EMBL" id="KAG7511491.1"/>
    </source>
</evidence>
<protein>
    <submittedName>
        <fullName evidence="1">Uncharacterized protein</fullName>
    </submittedName>
</protein>
<gene>
    <name evidence="1" type="ORF">JOB18_001366</name>
</gene>
<sequence>MTTMSQERLKEDPKLDKRGLDVMVDSEFDSFFPGVSHECLKTGGKRNGKSITEHNRVRCEEPFRMKLCETEEAAGFRQQRLPGEENSSQVDKKAEIITTVDIRKATMVWVILK</sequence>
<keyword evidence="2" id="KW-1185">Reference proteome</keyword>
<name>A0AAV6S239_SOLSE</name>
<dbReference type="Proteomes" id="UP000693946">
    <property type="component" value="Linkage Group LG15"/>
</dbReference>
<dbReference type="AlphaFoldDB" id="A0AAV6S239"/>